<name>A0A4Q8LHM8_9GAMM</name>
<dbReference type="AlphaFoldDB" id="A0A4Q8LHM8"/>
<dbReference type="EMBL" id="SHMB01000004">
    <property type="protein sequence ID" value="TAA29032.1"/>
    <property type="molecule type" value="Genomic_DNA"/>
</dbReference>
<dbReference type="RefSeq" id="WP_130519086.1">
    <property type="nucleotide sequence ID" value="NZ_SHMB01000004.1"/>
</dbReference>
<sequence>MGKPTYPQKESEDMKIHPVEPASTDLAHFQLHTAARFLDRTNGLNQLADKHRRIQRLATRARHERRWKKEEERFA</sequence>
<organism evidence="1 2">
    <name type="scientific">Pseudoxanthomonas winnipegensis</name>
    <dbReference type="NCBI Taxonomy" id="2480810"/>
    <lineage>
        <taxon>Bacteria</taxon>
        <taxon>Pseudomonadati</taxon>
        <taxon>Pseudomonadota</taxon>
        <taxon>Gammaproteobacteria</taxon>
        <taxon>Lysobacterales</taxon>
        <taxon>Lysobacteraceae</taxon>
        <taxon>Pseudoxanthomonas</taxon>
    </lineage>
</organism>
<accession>A0A4Q8LHM8</accession>
<evidence type="ECO:0000313" key="2">
    <source>
        <dbReference type="Proteomes" id="UP000291286"/>
    </source>
</evidence>
<reference evidence="1 2" key="1">
    <citation type="submission" date="2019-02" db="EMBL/GenBank/DDBJ databases">
        <title>WGS of Pseudoxanthomonas species novum from clinical isolates.</title>
        <authorList>
            <person name="Bernier A.-M."/>
            <person name="Bernard K."/>
            <person name="Vachon A."/>
        </authorList>
    </citation>
    <scope>NUCLEOTIDE SEQUENCE [LARGE SCALE GENOMIC DNA]</scope>
    <source>
        <strain evidence="1 2">NML171202</strain>
    </source>
</reference>
<dbReference type="Proteomes" id="UP000291286">
    <property type="component" value="Unassembled WGS sequence"/>
</dbReference>
<protein>
    <submittedName>
        <fullName evidence="1">Uncharacterized protein</fullName>
    </submittedName>
</protein>
<comment type="caution">
    <text evidence="1">The sequence shown here is derived from an EMBL/GenBank/DDBJ whole genome shotgun (WGS) entry which is preliminary data.</text>
</comment>
<evidence type="ECO:0000313" key="1">
    <source>
        <dbReference type="EMBL" id="TAA29032.1"/>
    </source>
</evidence>
<gene>
    <name evidence="1" type="ORF">EA661_12130</name>
</gene>
<proteinExistence type="predicted"/>